<sequence length="91" mass="9798">MRRGACSWVLAGLLIVAGPVCAQTHGSARQVATAVARQQAEVQRLQKDVAKQESGSQAAAEKLRRQDAEIAELRRQLQAVQQAREAVGKGH</sequence>
<protein>
    <recommendedName>
        <fullName evidence="7">Peptidase M23</fullName>
    </recommendedName>
</protein>
<dbReference type="Proteomes" id="UP001620339">
    <property type="component" value="Unassembled WGS sequence"/>
</dbReference>
<proteinExistence type="predicted"/>
<keyword evidence="1" id="KW-0175">Coiled coil</keyword>
<keyword evidence="6" id="KW-1185">Reference proteome</keyword>
<accession>A0ABW8IZX5</accession>
<evidence type="ECO:0000313" key="6">
    <source>
        <dbReference type="Proteomes" id="UP001620339"/>
    </source>
</evidence>
<dbReference type="EMBL" id="JADIKK010000008">
    <property type="protein sequence ID" value="MFK2879575.1"/>
    <property type="molecule type" value="Genomic_DNA"/>
</dbReference>
<keyword evidence="2" id="KW-0732">Signal</keyword>
<feature type="coiled-coil region" evidence="1">
    <location>
        <begin position="28"/>
        <end position="83"/>
    </location>
</feature>
<evidence type="ECO:0000313" key="3">
    <source>
        <dbReference type="EMBL" id="MFK2875556.1"/>
    </source>
</evidence>
<dbReference type="RefSeq" id="WP_404611529.1">
    <property type="nucleotide sequence ID" value="NZ_JADIKK010000007.1"/>
</dbReference>
<comment type="caution">
    <text evidence="3">The sequence shown here is derived from an EMBL/GenBank/DDBJ whole genome shotgun (WGS) entry which is preliminary data.</text>
</comment>
<feature type="chain" id="PRO_5045033802" description="Peptidase M23" evidence="2">
    <location>
        <begin position="23"/>
        <end position="91"/>
    </location>
</feature>
<evidence type="ECO:0000313" key="5">
    <source>
        <dbReference type="EMBL" id="MFK2879575.1"/>
    </source>
</evidence>
<dbReference type="EMBL" id="JADIKK010000007">
    <property type="protein sequence ID" value="MFK2875556.1"/>
    <property type="molecule type" value="Genomic_DNA"/>
</dbReference>
<organism evidence="3 6">
    <name type="scientific">Rhodanobacter hydrolyticus</name>
    <dbReference type="NCBI Taxonomy" id="2250595"/>
    <lineage>
        <taxon>Bacteria</taxon>
        <taxon>Pseudomonadati</taxon>
        <taxon>Pseudomonadota</taxon>
        <taxon>Gammaproteobacteria</taxon>
        <taxon>Lysobacterales</taxon>
        <taxon>Rhodanobacteraceae</taxon>
        <taxon>Rhodanobacter</taxon>
    </lineage>
</organism>
<evidence type="ECO:0000256" key="1">
    <source>
        <dbReference type="SAM" id="Coils"/>
    </source>
</evidence>
<reference evidence="3 6" key="1">
    <citation type="submission" date="2020-10" db="EMBL/GenBank/DDBJ databases">
        <title>Phylogeny of dyella-like bacteria.</title>
        <authorList>
            <person name="Fu J."/>
        </authorList>
    </citation>
    <scope>NUCLEOTIDE SEQUENCE [LARGE SCALE GENOMIC DNA]</scope>
    <source>
        <strain evidence="3 6">KACC 19113</strain>
    </source>
</reference>
<evidence type="ECO:0000313" key="4">
    <source>
        <dbReference type="EMBL" id="MFK2876009.1"/>
    </source>
</evidence>
<name>A0ABW8IZX5_9GAMM</name>
<gene>
    <name evidence="3" type="ORF">ISP25_00470</name>
    <name evidence="4" type="ORF">ISP25_02830</name>
    <name evidence="5" type="ORF">ISP25_21090</name>
</gene>
<evidence type="ECO:0008006" key="7">
    <source>
        <dbReference type="Google" id="ProtNLM"/>
    </source>
</evidence>
<feature type="signal peptide" evidence="2">
    <location>
        <begin position="1"/>
        <end position="22"/>
    </location>
</feature>
<evidence type="ECO:0000256" key="2">
    <source>
        <dbReference type="SAM" id="SignalP"/>
    </source>
</evidence>
<dbReference type="EMBL" id="JADIKK010000008">
    <property type="protein sequence ID" value="MFK2876009.1"/>
    <property type="molecule type" value="Genomic_DNA"/>
</dbReference>